<evidence type="ECO:0000313" key="4">
    <source>
        <dbReference type="Proteomes" id="UP000005239"/>
    </source>
</evidence>
<organism evidence="3 4">
    <name type="scientific">Pristionchus pacificus</name>
    <name type="common">Parasitic nematode worm</name>
    <dbReference type="NCBI Taxonomy" id="54126"/>
    <lineage>
        <taxon>Eukaryota</taxon>
        <taxon>Metazoa</taxon>
        <taxon>Ecdysozoa</taxon>
        <taxon>Nematoda</taxon>
        <taxon>Chromadorea</taxon>
        <taxon>Rhabditida</taxon>
        <taxon>Rhabditina</taxon>
        <taxon>Diplogasteromorpha</taxon>
        <taxon>Diplogasteroidea</taxon>
        <taxon>Neodiplogasteridae</taxon>
        <taxon>Pristionchus</taxon>
    </lineage>
</organism>
<gene>
    <name evidence="3" type="primary">WBGene00276459</name>
</gene>
<reference evidence="4" key="1">
    <citation type="journal article" date="2008" name="Nat. Genet.">
        <title>The Pristionchus pacificus genome provides a unique perspective on nematode lifestyle and parasitism.</title>
        <authorList>
            <person name="Dieterich C."/>
            <person name="Clifton S.W."/>
            <person name="Schuster L.N."/>
            <person name="Chinwalla A."/>
            <person name="Delehaunty K."/>
            <person name="Dinkelacker I."/>
            <person name="Fulton L."/>
            <person name="Fulton R."/>
            <person name="Godfrey J."/>
            <person name="Minx P."/>
            <person name="Mitreva M."/>
            <person name="Roeseler W."/>
            <person name="Tian H."/>
            <person name="Witte H."/>
            <person name="Yang S.P."/>
            <person name="Wilson R.K."/>
            <person name="Sommer R.J."/>
        </authorList>
    </citation>
    <scope>NUCLEOTIDE SEQUENCE [LARGE SCALE GENOMIC DNA]</scope>
    <source>
        <strain evidence="4">PS312</strain>
    </source>
</reference>
<accession>A0A8R1UQR9</accession>
<evidence type="ECO:0000256" key="2">
    <source>
        <dbReference type="SAM" id="SignalP"/>
    </source>
</evidence>
<name>A0A2A6CH22_PRIPA</name>
<feature type="signal peptide" evidence="2">
    <location>
        <begin position="1"/>
        <end position="17"/>
    </location>
</feature>
<proteinExistence type="predicted"/>
<feature type="compositionally biased region" description="Basic and acidic residues" evidence="1">
    <location>
        <begin position="27"/>
        <end position="38"/>
    </location>
</feature>
<keyword evidence="4" id="KW-1185">Reference proteome</keyword>
<protein>
    <submittedName>
        <fullName evidence="3">Uncharacterized protein</fullName>
    </submittedName>
</protein>
<evidence type="ECO:0000313" key="3">
    <source>
        <dbReference type="EnsemblMetazoa" id="PPA38090.1"/>
    </source>
</evidence>
<dbReference type="Proteomes" id="UP000005239">
    <property type="component" value="Unassembled WGS sequence"/>
</dbReference>
<feature type="compositionally biased region" description="Low complexity" evidence="1">
    <location>
        <begin position="142"/>
        <end position="165"/>
    </location>
</feature>
<evidence type="ECO:0000256" key="1">
    <source>
        <dbReference type="SAM" id="MobiDB-lite"/>
    </source>
</evidence>
<dbReference type="EnsemblMetazoa" id="PPA38090.1">
    <property type="protein sequence ID" value="PPA38090.1"/>
    <property type="gene ID" value="WBGene00276459"/>
</dbReference>
<reference evidence="3" key="2">
    <citation type="submission" date="2022-06" db="UniProtKB">
        <authorList>
            <consortium name="EnsemblMetazoa"/>
        </authorList>
    </citation>
    <scope>IDENTIFICATION</scope>
    <source>
        <strain evidence="3">PS312</strain>
    </source>
</reference>
<sequence>MRLLYMLAAALAISTAADPLQCRSHKKTVDHATGKESEPEGAASSEQCEPSRVCSLTVTREDKSIEISQGCAIETGQLCYFAAEEQAVTCSCKTMNCNSPKVFIIVPEREQSLSENLRKIGVTFEIGTDTFELELSARPTDAADPGAKKAAAAGGDEAPAVAPAGRVTKPPSDPAFSKSSSEDSKSGVMTSTSSLLALLCAYFFRFF</sequence>
<accession>A0A2A6CH22</accession>
<feature type="region of interest" description="Disordered" evidence="1">
    <location>
        <begin position="139"/>
        <end position="188"/>
    </location>
</feature>
<feature type="region of interest" description="Disordered" evidence="1">
    <location>
        <begin position="27"/>
        <end position="46"/>
    </location>
</feature>
<keyword evidence="2" id="KW-0732">Signal</keyword>
<feature type="chain" id="PRO_5043736121" evidence="2">
    <location>
        <begin position="18"/>
        <end position="207"/>
    </location>
</feature>
<dbReference type="AlphaFoldDB" id="A0A2A6CH22"/>